<dbReference type="EMBL" id="VSSQ01065501">
    <property type="protein sequence ID" value="MPN18216.1"/>
    <property type="molecule type" value="Genomic_DNA"/>
</dbReference>
<sequence length="92" mass="9236">MKTNKTKGAVSRAIEGATVDLTVTDTVAIVGGALVVIGTVAAAGSIRGANSGDVSKCLQAASNSTKVVQGTMSKNITETVQTLTKGGLMRKQ</sequence>
<name>A0A645FWH8_9ZZZZ</name>
<protein>
    <submittedName>
        <fullName evidence="1">Uncharacterized protein</fullName>
    </submittedName>
</protein>
<comment type="caution">
    <text evidence="1">The sequence shown here is derived from an EMBL/GenBank/DDBJ whole genome shotgun (WGS) entry which is preliminary data.</text>
</comment>
<dbReference type="AlphaFoldDB" id="A0A645FWH8"/>
<evidence type="ECO:0000313" key="1">
    <source>
        <dbReference type="EMBL" id="MPN18216.1"/>
    </source>
</evidence>
<reference evidence="1" key="1">
    <citation type="submission" date="2019-08" db="EMBL/GenBank/DDBJ databases">
        <authorList>
            <person name="Kucharzyk K."/>
            <person name="Murdoch R.W."/>
            <person name="Higgins S."/>
            <person name="Loffler F."/>
        </authorList>
    </citation>
    <scope>NUCLEOTIDE SEQUENCE</scope>
</reference>
<proteinExistence type="predicted"/>
<organism evidence="1">
    <name type="scientific">bioreactor metagenome</name>
    <dbReference type="NCBI Taxonomy" id="1076179"/>
    <lineage>
        <taxon>unclassified sequences</taxon>
        <taxon>metagenomes</taxon>
        <taxon>ecological metagenomes</taxon>
    </lineage>
</organism>
<gene>
    <name evidence="1" type="ORF">SDC9_165575</name>
</gene>
<accession>A0A645FWH8</accession>